<keyword evidence="3" id="KW-0732">Signal</keyword>
<dbReference type="AlphaFoldDB" id="A0A2U3KVB0"/>
<dbReference type="Pfam" id="PF15902">
    <property type="entry name" value="Sortilin-Vps10"/>
    <property type="match status" value="1"/>
</dbReference>
<dbReference type="EMBL" id="OMOD01000144">
    <property type="protein sequence ID" value="SPF43582.1"/>
    <property type="molecule type" value="Genomic_DNA"/>
</dbReference>
<dbReference type="Gene3D" id="2.130.10.10">
    <property type="entry name" value="YVTN repeat-like/Quinoprotein amine dehydrogenase"/>
    <property type="match status" value="4"/>
</dbReference>
<dbReference type="InterPro" id="IPR052025">
    <property type="entry name" value="Xyloglucanase_GH74"/>
</dbReference>
<dbReference type="SUPFAM" id="SSF110296">
    <property type="entry name" value="Oligoxyloglucan reducing end-specific cellobiohydrolase"/>
    <property type="match status" value="1"/>
</dbReference>
<evidence type="ECO:0000313" key="6">
    <source>
        <dbReference type="Proteomes" id="UP000238701"/>
    </source>
</evidence>
<dbReference type="GO" id="GO:0010411">
    <property type="term" value="P:xyloglucan metabolic process"/>
    <property type="evidence" value="ECO:0007669"/>
    <property type="project" value="TreeGrafter"/>
</dbReference>
<dbReference type="Proteomes" id="UP000238701">
    <property type="component" value="Unassembled WGS sequence"/>
</dbReference>
<accession>A0A2U3KVB0</accession>
<feature type="chain" id="PRO_5015688040" evidence="3">
    <location>
        <begin position="26"/>
        <end position="1060"/>
    </location>
</feature>
<dbReference type="InterPro" id="IPR015943">
    <property type="entry name" value="WD40/YVTN_repeat-like_dom_sf"/>
</dbReference>
<feature type="signal peptide" evidence="3">
    <location>
        <begin position="1"/>
        <end position="25"/>
    </location>
</feature>
<protein>
    <submittedName>
        <fullName evidence="5">BNR/Asp-box repeat protein</fullName>
    </submittedName>
</protein>
<evidence type="ECO:0000256" key="1">
    <source>
        <dbReference type="ARBA" id="ARBA00022737"/>
    </source>
</evidence>
<dbReference type="CDD" id="cd15482">
    <property type="entry name" value="Sialidase_non-viral"/>
    <property type="match status" value="2"/>
</dbReference>
<name>A0A2U3KVB0_9BACT</name>
<evidence type="ECO:0000256" key="3">
    <source>
        <dbReference type="SAM" id="SignalP"/>
    </source>
</evidence>
<evidence type="ECO:0000256" key="2">
    <source>
        <dbReference type="SAM" id="MobiDB-lite"/>
    </source>
</evidence>
<gene>
    <name evidence="5" type="ORF">SBA1_50034</name>
</gene>
<evidence type="ECO:0000259" key="4">
    <source>
        <dbReference type="Pfam" id="PF15902"/>
    </source>
</evidence>
<sequence>MIRSRTVLRLFVSCLVFLSANAIWAQVPESSYQELHWRMIGPFRGGRTRAAVGVPSQPNVFYMGQVNGGVWKSDDYGRTWNPIFDQEPTQSIGAIAVAPSDPNVVYVGTGEGLHRPDLSVGNGIYKSTDAGKTWTYLSLVEGQQIPALAVDPRDPNRVFAAVLGHPYGPSEERGIYRSTDGGQTWEKVISKDENTGGSDVQIDPSNPDVVYASMWEAREGPWEDGNEFNGTNGGLFKSTDGGNTWRPLTSGLPQDLAQIHVAIAPSDARRLYATVGAASGKLGVYRSDDAGESWSQITTDPRPSGRIGGGDLPIPKVDPKDPDLVYVASTVTMRSTDGGKTWSGFRGAPGGDDYQNLWINPNNGDIILLVSDQGAIITVNRGATWSSWYNQPTAQLYHVIASNTFPYRVCAGQQESGSVCISNRGNDGAITFREWHPVGAIEYGYIAPDPLDDDIIYGGGRSEVSKYHWSTGQLQNVTPIPLRSAKYRTDRTEPLMFSPVDPHTLYYAANVLFKTTDGGNSWQIISPDLTRESPGAPPSVGREMPKDADKQRGVIYALAPSFKTVNTLWAGTDDGLIWLTRDGGKNWTDITPKELTPWSKVTQISASHFDEQTACASVSRFRIDDTHPYIYRTHDGGKSWKLITTGLPDFGPADTVREDSIRTGLLFAGTENAVWVSFDDGDHWQSLQLNLPHTAMRDLWIHENDLIVGTHGRSFWVLDDISPLREASTELAQSIHLFTPAPAYRVQRDTNTDTPLPPDESAAANPPDGAVLDYYLPAAAGSVTLEILNAQGKLVRRFSSADQRGPTQEELQKQLIPLYWVRKRGRLPTDAGMHRWAWGLHCPAPTSVRHDFPSAAIPHDTPRYPLGPTVLPGNYTVRLTVDGKTFTAPLTVKMDPRIKTSPAALEKKFAVETRLASLLSESSLALLQGNSIREQLEKVSAQAHPPAKAAIQSFEERLSTLMGAASGFFAPPSAEVTLSRLNGNASTLYRQVWQADAAPTSSQMEGLATTEHDSPDLLKRWNELKTLDLPALNRLLRESKVPEIILETDPHPPEPQEDEE</sequence>
<feature type="region of interest" description="Disordered" evidence="2">
    <location>
        <begin position="292"/>
        <end position="314"/>
    </location>
</feature>
<dbReference type="InterPro" id="IPR036278">
    <property type="entry name" value="Sialidase_sf"/>
</dbReference>
<feature type="domain" description="Sortilin N-terminal" evidence="4">
    <location>
        <begin position="70"/>
        <end position="190"/>
    </location>
</feature>
<reference evidence="6" key="1">
    <citation type="submission" date="2018-02" db="EMBL/GenBank/DDBJ databases">
        <authorList>
            <person name="Hausmann B."/>
        </authorList>
    </citation>
    <scope>NUCLEOTIDE SEQUENCE [LARGE SCALE GENOMIC DNA]</scope>
    <source>
        <strain evidence="6">Peat soil MAG SbA1</strain>
    </source>
</reference>
<dbReference type="PANTHER" id="PTHR43739">
    <property type="entry name" value="XYLOGLUCANASE (EUROFUNG)"/>
    <property type="match status" value="1"/>
</dbReference>
<dbReference type="PANTHER" id="PTHR43739:SF5">
    <property type="entry name" value="EXO-ALPHA-SIALIDASE"/>
    <property type="match status" value="1"/>
</dbReference>
<organism evidence="5 6">
    <name type="scientific">Candidatus Sulfotelmatobacter kueseliae</name>
    <dbReference type="NCBI Taxonomy" id="2042962"/>
    <lineage>
        <taxon>Bacteria</taxon>
        <taxon>Pseudomonadati</taxon>
        <taxon>Acidobacteriota</taxon>
        <taxon>Terriglobia</taxon>
        <taxon>Terriglobales</taxon>
        <taxon>Candidatus Korobacteraceae</taxon>
        <taxon>Candidatus Sulfotelmatobacter</taxon>
    </lineage>
</organism>
<dbReference type="SUPFAM" id="SSF50939">
    <property type="entry name" value="Sialidases"/>
    <property type="match status" value="1"/>
</dbReference>
<keyword evidence="1" id="KW-0677">Repeat</keyword>
<evidence type="ECO:0000313" key="5">
    <source>
        <dbReference type="EMBL" id="SPF43582.1"/>
    </source>
</evidence>
<proteinExistence type="predicted"/>
<dbReference type="InterPro" id="IPR031778">
    <property type="entry name" value="Sortilin_N"/>
</dbReference>